<dbReference type="SUPFAM" id="SSF56519">
    <property type="entry name" value="Penicillin binding protein dimerisation domain"/>
    <property type="match status" value="1"/>
</dbReference>
<dbReference type="STRING" id="1265861.BCAMP_02615"/>
<comment type="subcellular location">
    <subcellularLocation>
        <location evidence="1">Membrane</location>
    </subcellularLocation>
</comment>
<dbReference type="GO" id="GO:0071555">
    <property type="term" value="P:cell wall organization"/>
    <property type="evidence" value="ECO:0007669"/>
    <property type="project" value="TreeGrafter"/>
</dbReference>
<keyword evidence="4" id="KW-0812">Transmembrane</keyword>
<keyword evidence="3 4" id="KW-0472">Membrane</keyword>
<dbReference type="GO" id="GO:0008658">
    <property type="term" value="F:penicillin binding"/>
    <property type="evidence" value="ECO:0007669"/>
    <property type="project" value="InterPro"/>
</dbReference>
<keyword evidence="7" id="KW-1185">Reference proteome</keyword>
<dbReference type="Pfam" id="PF00905">
    <property type="entry name" value="Transpeptidase"/>
    <property type="match status" value="1"/>
</dbReference>
<feature type="transmembrane region" description="Helical" evidence="4">
    <location>
        <begin position="12"/>
        <end position="32"/>
    </location>
</feature>
<dbReference type="RefSeq" id="WP_035313346.1">
    <property type="nucleotide sequence ID" value="NZ_AODH01000009.1"/>
</dbReference>
<dbReference type="PANTHER" id="PTHR30627">
    <property type="entry name" value="PEPTIDOGLYCAN D,D-TRANSPEPTIDASE"/>
    <property type="match status" value="1"/>
</dbReference>
<dbReference type="Pfam" id="PF03717">
    <property type="entry name" value="PBP_dimer"/>
    <property type="match status" value="1"/>
</dbReference>
<evidence type="ECO:0000259" key="5">
    <source>
        <dbReference type="PROSITE" id="PS51178"/>
    </source>
</evidence>
<evidence type="ECO:0000256" key="3">
    <source>
        <dbReference type="ARBA" id="ARBA00023136"/>
    </source>
</evidence>
<dbReference type="PANTHER" id="PTHR30627:SF26">
    <property type="entry name" value="PENICILLIN-BINDING PROTEIN 2B"/>
    <property type="match status" value="1"/>
</dbReference>
<evidence type="ECO:0000256" key="2">
    <source>
        <dbReference type="ARBA" id="ARBA00007171"/>
    </source>
</evidence>
<dbReference type="InterPro" id="IPR005543">
    <property type="entry name" value="PASTA_dom"/>
</dbReference>
<dbReference type="Gene3D" id="3.40.710.10">
    <property type="entry name" value="DD-peptidase/beta-lactamase superfamily"/>
    <property type="match status" value="1"/>
</dbReference>
<dbReference type="InterPro" id="IPR005311">
    <property type="entry name" value="PBP_dimer"/>
</dbReference>
<dbReference type="SUPFAM" id="SSF54184">
    <property type="entry name" value="Penicillin-binding protein 2x (pbp-2x), c-terminal domain"/>
    <property type="match status" value="2"/>
</dbReference>
<evidence type="ECO:0000313" key="6">
    <source>
        <dbReference type="EMBL" id="EUJ41740.1"/>
    </source>
</evidence>
<dbReference type="InterPro" id="IPR036138">
    <property type="entry name" value="PBP_dimer_sf"/>
</dbReference>
<evidence type="ECO:0000256" key="1">
    <source>
        <dbReference type="ARBA" id="ARBA00004370"/>
    </source>
</evidence>
<evidence type="ECO:0000256" key="4">
    <source>
        <dbReference type="SAM" id="Phobius"/>
    </source>
</evidence>
<accession>W7CYB0</accession>
<dbReference type="InterPro" id="IPR050515">
    <property type="entry name" value="Beta-lactam/transpept"/>
</dbReference>
<evidence type="ECO:0000313" key="7">
    <source>
        <dbReference type="Proteomes" id="UP000019243"/>
    </source>
</evidence>
<dbReference type="GO" id="GO:0005886">
    <property type="term" value="C:plasma membrane"/>
    <property type="evidence" value="ECO:0007669"/>
    <property type="project" value="TreeGrafter"/>
</dbReference>
<comment type="caution">
    <text evidence="6">The sequence shown here is derived from an EMBL/GenBank/DDBJ whole genome shotgun (WGS) entry which is preliminary data.</text>
</comment>
<name>W7CYB0_9LIST</name>
<dbReference type="Gene3D" id="3.90.1310.10">
    <property type="entry name" value="Penicillin-binding protein 2a (Domain 2)"/>
    <property type="match status" value="1"/>
</dbReference>
<proteinExistence type="inferred from homology"/>
<dbReference type="CDD" id="cd06576">
    <property type="entry name" value="PASTA_Pbp2x-like_1"/>
    <property type="match status" value="1"/>
</dbReference>
<dbReference type="SMART" id="SM00740">
    <property type="entry name" value="PASTA"/>
    <property type="match status" value="2"/>
</dbReference>
<dbReference type="EMBL" id="AODH01000009">
    <property type="protein sequence ID" value="EUJ41740.1"/>
    <property type="molecule type" value="Genomic_DNA"/>
</dbReference>
<dbReference type="InterPro" id="IPR001460">
    <property type="entry name" value="PCN-bd_Tpept"/>
</dbReference>
<dbReference type="PATRIC" id="fig|1265861.3.peg.510"/>
<dbReference type="Gene3D" id="2.20.70.70">
    <property type="match status" value="1"/>
</dbReference>
<dbReference type="CDD" id="cd06575">
    <property type="entry name" value="PASTA_Pbp2x-like_2"/>
    <property type="match status" value="1"/>
</dbReference>
<dbReference type="InterPro" id="IPR012338">
    <property type="entry name" value="Beta-lactam/transpept-like"/>
</dbReference>
<sequence>MKKLTKNRKKGAVILRVLFGLFFIILIGRFLYLEIIGIANGKPLAAQAAQQYLQKETLFSQRGNILDTNGEVIAENVVSYSMVAVVTPGVTIDKDNPQHVVDRVKTAKVLSKYIDMKEADILKTLNKVEDNPRLYQVEFGTAGKNISSATKMALEKEKLPGIIFTKTNKRIYPNGVFASNLVGIVKNEEVKVNDSYKTIQTGQMGIEASEENELSGKDGSINYSQDNLGLILPNADKVLKKAENGNTLTLTLNKRIQTLLEERMSAAQAKYTPEEMMAVVMNPKTGEIVAMSQRPTFNAQTREGLDKSWRNLVAEEPFEPGSVMKIFTLATAIQKGVYNPNALYKSGSYSVDDIKINDWNNGEGWGTISFNEGVAISSNVAFANLLDKIGTSNFKSSLEKFGLGKSTGSGLANEASGDILYRYPIERVTTSFGQGTTVTAMQMMQGVSAIANDGKMMKPYYIKEVKDGVTGKVTTTKPTQVGTPVSKETANETLEQLRSVIEAEDGTGSMYKLDGYKLAGKTGTAQIANTDGSGYMTGPNDYIYSFMGIAPTDDPQLVMYVTVKKPIIQEGQSSTDVIKSIFNPVMQTSLQYLNIKPEKTINAKSVVMPELTDQTITQAQKALKESKASVTVVGDGTKIVQQLPQKGEGILEKQRVLLLTNGNITIPDMANWSKNDALKFSEISGVPLTFNGSGYVAKQSVKAGEKVNANTKITLEMKAAETLEKYNVKPSTTADEETTAATERTAVNEAVGTIVGQ</sequence>
<dbReference type="Gene3D" id="3.30.70.2110">
    <property type="match status" value="1"/>
</dbReference>
<comment type="similarity">
    <text evidence="2">Belongs to the transpeptidase family.</text>
</comment>
<keyword evidence="4" id="KW-1133">Transmembrane helix</keyword>
<reference evidence="6 7" key="1">
    <citation type="submission" date="2012-12" db="EMBL/GenBank/DDBJ databases">
        <title>Novel taxa of Listeriaceae from agricultural environments in the United States.</title>
        <authorList>
            <person name="den Bakker H.C."/>
            <person name="Allred A."/>
            <person name="Warchocki S."/>
            <person name="Wright E.M."/>
            <person name="Burrell A."/>
            <person name="Nightingale K.K."/>
            <person name="Kephart D."/>
            <person name="Wiedmann M."/>
        </authorList>
    </citation>
    <scope>NUCLEOTIDE SEQUENCE [LARGE SCALE GENOMIC DNA]</scope>
    <source>
        <strain evidence="6 7">FSL F6-1037</strain>
    </source>
</reference>
<feature type="domain" description="PASTA" evidence="5">
    <location>
        <begin position="602"/>
        <end position="659"/>
    </location>
</feature>
<dbReference type="Proteomes" id="UP000019243">
    <property type="component" value="Unassembled WGS sequence"/>
</dbReference>
<dbReference type="OrthoDB" id="9770103at2"/>
<dbReference type="SUPFAM" id="SSF56601">
    <property type="entry name" value="beta-lactamase/transpeptidase-like"/>
    <property type="match status" value="1"/>
</dbReference>
<gene>
    <name evidence="6" type="ORF">BCAMP_02615</name>
</gene>
<feature type="domain" description="PASTA" evidence="5">
    <location>
        <begin position="660"/>
        <end position="719"/>
    </location>
</feature>
<dbReference type="AlphaFoldDB" id="W7CYB0"/>
<dbReference type="Pfam" id="PF03793">
    <property type="entry name" value="PASTA"/>
    <property type="match status" value="2"/>
</dbReference>
<protein>
    <submittedName>
        <fullName evidence="6">Penicillin binding protein 2B</fullName>
    </submittedName>
</protein>
<organism evidence="6 7">
    <name type="scientific">Brochothrix campestris FSL F6-1037</name>
    <dbReference type="NCBI Taxonomy" id="1265861"/>
    <lineage>
        <taxon>Bacteria</taxon>
        <taxon>Bacillati</taxon>
        <taxon>Bacillota</taxon>
        <taxon>Bacilli</taxon>
        <taxon>Bacillales</taxon>
        <taxon>Listeriaceae</taxon>
        <taxon>Brochothrix</taxon>
    </lineage>
</organism>
<dbReference type="PROSITE" id="PS51178">
    <property type="entry name" value="PASTA"/>
    <property type="match status" value="2"/>
</dbReference>